<evidence type="ECO:0000313" key="2">
    <source>
        <dbReference type="Proteomes" id="UP000683925"/>
    </source>
</evidence>
<dbReference type="Proteomes" id="UP000683925">
    <property type="component" value="Unassembled WGS sequence"/>
</dbReference>
<accession>A0A8S1X2Q8</accession>
<dbReference type="OrthoDB" id="10059120at2759"/>
<dbReference type="CDD" id="cd21455">
    <property type="entry name" value="DLC-like_DYNLT1_DYNLT3"/>
    <property type="match status" value="1"/>
</dbReference>
<dbReference type="AlphaFoldDB" id="A0A8S1X2Q8"/>
<protein>
    <recommendedName>
        <fullName evidence="3">Dynein light chain</fullName>
    </recommendedName>
</protein>
<dbReference type="OMA" id="RWQTELF"/>
<dbReference type="InterPro" id="IPR005334">
    <property type="entry name" value="Tctex-1-like"/>
</dbReference>
<dbReference type="EMBL" id="CAJJDP010000102">
    <property type="protein sequence ID" value="CAD8192556.1"/>
    <property type="molecule type" value="Genomic_DNA"/>
</dbReference>
<gene>
    <name evidence="1" type="ORF">POCTA_138.1.T1020134</name>
</gene>
<dbReference type="GO" id="GO:0007018">
    <property type="term" value="P:microtubule-based movement"/>
    <property type="evidence" value="ECO:0007669"/>
    <property type="project" value="TreeGrafter"/>
</dbReference>
<proteinExistence type="predicted"/>
<sequence length="114" mass="12758">MDQLTTVTSFNGPLKNDVQKFVQSTLQKELDKSTYDHNDAQLKSNKICDSILKHLTTQNKNFKFIVNCLLMQKAECGLNISGSCFWDNETDGSLTIKHETEAIIGIVNVFACAL</sequence>
<dbReference type="PANTHER" id="PTHR21255:SF4">
    <property type="entry name" value="DYNEIN LIGHT CHAIN TCTEX-TYPE"/>
    <property type="match status" value="1"/>
</dbReference>
<organism evidence="1 2">
    <name type="scientific">Paramecium octaurelia</name>
    <dbReference type="NCBI Taxonomy" id="43137"/>
    <lineage>
        <taxon>Eukaryota</taxon>
        <taxon>Sar</taxon>
        <taxon>Alveolata</taxon>
        <taxon>Ciliophora</taxon>
        <taxon>Intramacronucleata</taxon>
        <taxon>Oligohymenophorea</taxon>
        <taxon>Peniculida</taxon>
        <taxon>Parameciidae</taxon>
        <taxon>Paramecium</taxon>
    </lineage>
</organism>
<comment type="caution">
    <text evidence="1">The sequence shown here is derived from an EMBL/GenBank/DDBJ whole genome shotgun (WGS) entry which is preliminary data.</text>
</comment>
<dbReference type="PANTHER" id="PTHR21255">
    <property type="entry name" value="T-COMPLEX-ASSOCIATED-TESTIS-EXPRESSED 1/ DYNEIN LIGHT CHAIN"/>
    <property type="match status" value="1"/>
</dbReference>
<reference evidence="1" key="1">
    <citation type="submission" date="2021-01" db="EMBL/GenBank/DDBJ databases">
        <authorList>
            <consortium name="Genoscope - CEA"/>
            <person name="William W."/>
        </authorList>
    </citation>
    <scope>NUCLEOTIDE SEQUENCE</scope>
</reference>
<dbReference type="GO" id="GO:0045505">
    <property type="term" value="F:dynein intermediate chain binding"/>
    <property type="evidence" value="ECO:0007669"/>
    <property type="project" value="TreeGrafter"/>
</dbReference>
<evidence type="ECO:0008006" key="3">
    <source>
        <dbReference type="Google" id="ProtNLM"/>
    </source>
</evidence>
<evidence type="ECO:0000313" key="1">
    <source>
        <dbReference type="EMBL" id="CAD8192556.1"/>
    </source>
</evidence>
<dbReference type="Pfam" id="PF03645">
    <property type="entry name" value="Tctex-1"/>
    <property type="match status" value="1"/>
</dbReference>
<dbReference type="GO" id="GO:0005868">
    <property type="term" value="C:cytoplasmic dynein complex"/>
    <property type="evidence" value="ECO:0007669"/>
    <property type="project" value="TreeGrafter"/>
</dbReference>
<keyword evidence="2" id="KW-1185">Reference proteome</keyword>
<name>A0A8S1X2Q8_PAROT</name>
<dbReference type="GO" id="GO:0005737">
    <property type="term" value="C:cytoplasm"/>
    <property type="evidence" value="ECO:0007669"/>
    <property type="project" value="TreeGrafter"/>
</dbReference>